<feature type="non-terminal residue" evidence="2">
    <location>
        <position position="911"/>
    </location>
</feature>
<feature type="compositionally biased region" description="Basic and acidic residues" evidence="1">
    <location>
        <begin position="747"/>
        <end position="756"/>
    </location>
</feature>
<sequence length="911" mass="98120">MPKKGKKGNAQEEVTKEQLDAAKKRVELTPSNIRATRRTLDNLKQPHTEENQRLVLAVKDISAGFLRRGLKELRVTPEQFAMWKTYSSVEMSRTSSAWCVPKANVPDIPAEYSQCVIDTSGWAEQPPGFDPENEVLYDKRAMVNLLGPNVDEVAFKRARGASGEPGSGALALRDEAASSKPTPEASTAGATPVDAAAAEGKKGAAAGRRKLRFLKSSESNPEDIEKQLEITAENVQTSLNKEIYVHGNPDKPTVVTWLKSFCSLATKHLKKSEGDDAKADVRGFIRWFSEELLQHATALEHMAAILKPLQEFGAKQTDIFAKASMWKVVEAMAAQSPQSTNALPKEDLKPSELSVLHESPLHIAFQTAREAWQLKVLREDHKSGNGARLEKLEALMEGAEKTAEMSLMSNMWGPASDATKVRYLCAEDGRVDMYREWGPASPLLKADQLYSKETVYKGMPYDKFAGLLDAHAAIAESAPRIANAIARSLFHVRDKIPQELSVLFGEVCAAKLGTTGGPGCGGDIGGIVGALGEEQVAAAAKACVDGHRAPVHDAVATEVQKRNAAPKPAETAQPAAVEKPEAADPAAQPAPPAAVEKPEAVQEPAQPEAAGPAAAVTGQDGQSADAEMAEPPAKSEPAAAAQVPGATAPGQPAAPSGASPAPRGFKKGDQVRIVMRKKEFNGKTGTVENTWSNRVEVWMPEADNGNGEFRTFQKVNVEHIQSDAREGPPLCPPAGQRSPAAASSSESKPEPPEKRQKVTLSQLFKPRSDARGSYMFGKRALHEDFYLGAVRNLLFFSSDVVGSEGARQQLRHEQMGDMLRFGGIGGFLAPNVADTRNPLVVVLHAGCLNHTSGGLNDDGATERWQRGDKFDGDLEGDRKDLTKRRLLVPPAPAFVDHHVRRHPATQIDANT</sequence>
<evidence type="ECO:0000313" key="3">
    <source>
        <dbReference type="Proteomes" id="UP001189429"/>
    </source>
</evidence>
<feature type="compositionally biased region" description="Basic and acidic residues" evidence="1">
    <location>
        <begin position="9"/>
        <end position="24"/>
    </location>
</feature>
<reference evidence="2" key="1">
    <citation type="submission" date="2023-10" db="EMBL/GenBank/DDBJ databases">
        <authorList>
            <person name="Chen Y."/>
            <person name="Shah S."/>
            <person name="Dougan E. K."/>
            <person name="Thang M."/>
            <person name="Chan C."/>
        </authorList>
    </citation>
    <scope>NUCLEOTIDE SEQUENCE [LARGE SCALE GENOMIC DNA]</scope>
</reference>
<feature type="region of interest" description="Disordered" evidence="1">
    <location>
        <begin position="559"/>
        <end position="670"/>
    </location>
</feature>
<dbReference type="Proteomes" id="UP001189429">
    <property type="component" value="Unassembled WGS sequence"/>
</dbReference>
<feature type="compositionally biased region" description="Low complexity" evidence="1">
    <location>
        <begin position="185"/>
        <end position="202"/>
    </location>
</feature>
<comment type="caution">
    <text evidence="2">The sequence shown here is derived from an EMBL/GenBank/DDBJ whole genome shotgun (WGS) entry which is preliminary data.</text>
</comment>
<feature type="region of interest" description="Disordered" evidence="1">
    <location>
        <begin position="723"/>
        <end position="763"/>
    </location>
</feature>
<name>A0ABN9WMX4_9DINO</name>
<protein>
    <submittedName>
        <fullName evidence="2">Uncharacterized protein</fullName>
    </submittedName>
</protein>
<proteinExistence type="predicted"/>
<gene>
    <name evidence="2" type="ORF">PCOR1329_LOCUS68863</name>
</gene>
<evidence type="ECO:0000313" key="2">
    <source>
        <dbReference type="EMBL" id="CAK0887974.1"/>
    </source>
</evidence>
<keyword evidence="3" id="KW-1185">Reference proteome</keyword>
<feature type="region of interest" description="Disordered" evidence="1">
    <location>
        <begin position="1"/>
        <end position="24"/>
    </location>
</feature>
<accession>A0ABN9WMX4</accession>
<feature type="compositionally biased region" description="Low complexity" evidence="1">
    <location>
        <begin position="629"/>
        <end position="662"/>
    </location>
</feature>
<evidence type="ECO:0000256" key="1">
    <source>
        <dbReference type="SAM" id="MobiDB-lite"/>
    </source>
</evidence>
<dbReference type="EMBL" id="CAUYUJ010019006">
    <property type="protein sequence ID" value="CAK0887974.1"/>
    <property type="molecule type" value="Genomic_DNA"/>
</dbReference>
<feature type="region of interest" description="Disordered" evidence="1">
    <location>
        <begin position="174"/>
        <end position="202"/>
    </location>
</feature>
<feature type="compositionally biased region" description="Low complexity" evidence="1">
    <location>
        <begin position="601"/>
        <end position="616"/>
    </location>
</feature>
<organism evidence="2 3">
    <name type="scientific">Prorocentrum cordatum</name>
    <dbReference type="NCBI Taxonomy" id="2364126"/>
    <lineage>
        <taxon>Eukaryota</taxon>
        <taxon>Sar</taxon>
        <taxon>Alveolata</taxon>
        <taxon>Dinophyceae</taxon>
        <taxon>Prorocentrales</taxon>
        <taxon>Prorocentraceae</taxon>
        <taxon>Prorocentrum</taxon>
    </lineage>
</organism>